<dbReference type="PANTHER" id="PTHR47466">
    <property type="match status" value="1"/>
</dbReference>
<keyword evidence="8" id="KW-1015">Disulfide bond</keyword>
<dbReference type="GO" id="GO:0008237">
    <property type="term" value="F:metallopeptidase activity"/>
    <property type="evidence" value="ECO:0007669"/>
    <property type="project" value="UniProtKB-KW"/>
</dbReference>
<dbReference type="Pfam" id="PF05572">
    <property type="entry name" value="Peptidase_M43"/>
    <property type="match status" value="1"/>
</dbReference>
<evidence type="ECO:0000256" key="2">
    <source>
        <dbReference type="ARBA" id="ARBA00022670"/>
    </source>
</evidence>
<evidence type="ECO:0000256" key="1">
    <source>
        <dbReference type="ARBA" id="ARBA00008721"/>
    </source>
</evidence>
<dbReference type="GO" id="GO:0006508">
    <property type="term" value="P:proteolysis"/>
    <property type="evidence" value="ECO:0007669"/>
    <property type="project" value="UniProtKB-KW"/>
</dbReference>
<evidence type="ECO:0000313" key="11">
    <source>
        <dbReference type="EMBL" id="CED85253.1"/>
    </source>
</evidence>
<dbReference type="InterPro" id="IPR024079">
    <property type="entry name" value="MetalloPept_cat_dom_sf"/>
</dbReference>
<feature type="signal peptide" evidence="9">
    <location>
        <begin position="1"/>
        <end position="18"/>
    </location>
</feature>
<evidence type="ECO:0000256" key="7">
    <source>
        <dbReference type="ARBA" id="ARBA00023049"/>
    </source>
</evidence>
<dbReference type="SUPFAM" id="SSF55486">
    <property type="entry name" value="Metalloproteases ('zincins'), catalytic domain"/>
    <property type="match status" value="1"/>
</dbReference>
<dbReference type="GO" id="GO:0046872">
    <property type="term" value="F:metal ion binding"/>
    <property type="evidence" value="ECO:0007669"/>
    <property type="project" value="UniProtKB-KW"/>
</dbReference>
<dbReference type="PANTHER" id="PTHR47466:SF1">
    <property type="entry name" value="METALLOPROTEASE MEP1 (AFU_ORTHOLOGUE AFUA_1G07730)-RELATED"/>
    <property type="match status" value="1"/>
</dbReference>
<keyword evidence="3" id="KW-0479">Metal-binding</keyword>
<keyword evidence="6" id="KW-0862">Zinc</keyword>
<keyword evidence="2" id="KW-0645">Protease</keyword>
<evidence type="ECO:0000256" key="6">
    <source>
        <dbReference type="ARBA" id="ARBA00022833"/>
    </source>
</evidence>
<keyword evidence="4 9" id="KW-0732">Signal</keyword>
<keyword evidence="5" id="KW-0378">Hydrolase</keyword>
<dbReference type="Gene3D" id="3.40.390.10">
    <property type="entry name" value="Collagenase (Catalytic Domain)"/>
    <property type="match status" value="1"/>
</dbReference>
<evidence type="ECO:0000256" key="3">
    <source>
        <dbReference type="ARBA" id="ARBA00022723"/>
    </source>
</evidence>
<evidence type="ECO:0000256" key="8">
    <source>
        <dbReference type="ARBA" id="ARBA00023157"/>
    </source>
</evidence>
<evidence type="ECO:0000259" key="10">
    <source>
        <dbReference type="Pfam" id="PF05572"/>
    </source>
</evidence>
<evidence type="ECO:0000256" key="9">
    <source>
        <dbReference type="SAM" id="SignalP"/>
    </source>
</evidence>
<evidence type="ECO:0000256" key="5">
    <source>
        <dbReference type="ARBA" id="ARBA00022801"/>
    </source>
</evidence>
<organism evidence="11">
    <name type="scientific">Phaffia rhodozyma</name>
    <name type="common">Yeast</name>
    <name type="synonym">Xanthophyllomyces dendrorhous</name>
    <dbReference type="NCBI Taxonomy" id="264483"/>
    <lineage>
        <taxon>Eukaryota</taxon>
        <taxon>Fungi</taxon>
        <taxon>Dikarya</taxon>
        <taxon>Basidiomycota</taxon>
        <taxon>Agaricomycotina</taxon>
        <taxon>Tremellomycetes</taxon>
        <taxon>Cystofilobasidiales</taxon>
        <taxon>Mrakiaceae</taxon>
        <taxon>Phaffia</taxon>
    </lineage>
</organism>
<evidence type="ECO:0000256" key="4">
    <source>
        <dbReference type="ARBA" id="ARBA00022729"/>
    </source>
</evidence>
<sequence>MQLFGTVFLLGMVSTCLAAPQGFEFKCASVEIAAVEVEDQIAAKVELIRAERAANKEAVSTNTSVPINVYFHVIRASDDTARGAVGDDQIQSQIQQMNTQYANTTYSFVLAGTDTTDNEDWFDDVAPENDLQTEMKEALRKGGVADLNIYSVGFSTQPGLLGYATFPFSYQSAPMDDGVVLTWGSLPGGYINQYNTGKTAVHETGHWLGLYHTFQGGCYGNGDYVSDTPAEGSNAAGCPTGRDTCPGGGLDPIRNHMDYTVDSCRDQFTPGQVMRIDAQMALYRGI</sequence>
<keyword evidence="7" id="KW-0482">Metalloprotease</keyword>
<feature type="domain" description="Peptidase M43 pregnancy-associated plasma-A" evidence="10">
    <location>
        <begin position="192"/>
        <end position="280"/>
    </location>
</feature>
<accession>A0A0F7SYB8</accession>
<dbReference type="SMR" id="A0A0F7SYB8"/>
<dbReference type="EMBL" id="LN483332">
    <property type="protein sequence ID" value="CED85253.1"/>
    <property type="molecule type" value="Genomic_DNA"/>
</dbReference>
<reference evidence="11" key="1">
    <citation type="submission" date="2014-08" db="EMBL/GenBank/DDBJ databases">
        <authorList>
            <person name="Sharma Rahul"/>
            <person name="Thines Marco"/>
        </authorList>
    </citation>
    <scope>NUCLEOTIDE SEQUENCE</scope>
</reference>
<dbReference type="CDD" id="cd04275">
    <property type="entry name" value="ZnMc_pappalysin_like"/>
    <property type="match status" value="1"/>
</dbReference>
<dbReference type="InterPro" id="IPR008754">
    <property type="entry name" value="Peptidase_M43"/>
</dbReference>
<feature type="chain" id="PRO_5002522148" evidence="9">
    <location>
        <begin position="19"/>
        <end position="286"/>
    </location>
</feature>
<proteinExistence type="inferred from homology"/>
<dbReference type="AlphaFoldDB" id="A0A0F7SYB8"/>
<comment type="similarity">
    <text evidence="1">Belongs to the peptidase M43B family.</text>
</comment>
<name>A0A0F7SYB8_PHARH</name>
<protein>
    <submittedName>
        <fullName evidence="11">Peptidase M43, pregnancy-associated plasma-A</fullName>
    </submittedName>
</protein>